<dbReference type="AlphaFoldDB" id="A0A0A9B4R6"/>
<proteinExistence type="predicted"/>
<name>A0A0A9B4R6_ARUDO</name>
<organism evidence="1">
    <name type="scientific">Arundo donax</name>
    <name type="common">Giant reed</name>
    <name type="synonym">Donax arundinaceus</name>
    <dbReference type="NCBI Taxonomy" id="35708"/>
    <lineage>
        <taxon>Eukaryota</taxon>
        <taxon>Viridiplantae</taxon>
        <taxon>Streptophyta</taxon>
        <taxon>Embryophyta</taxon>
        <taxon>Tracheophyta</taxon>
        <taxon>Spermatophyta</taxon>
        <taxon>Magnoliopsida</taxon>
        <taxon>Liliopsida</taxon>
        <taxon>Poales</taxon>
        <taxon>Poaceae</taxon>
        <taxon>PACMAD clade</taxon>
        <taxon>Arundinoideae</taxon>
        <taxon>Arundineae</taxon>
        <taxon>Arundo</taxon>
    </lineage>
</organism>
<sequence length="25" mass="2668">MQCISYKLAGACLRHRPSSSASIST</sequence>
<evidence type="ECO:0000313" key="1">
    <source>
        <dbReference type="EMBL" id="JAD57093.1"/>
    </source>
</evidence>
<accession>A0A0A9B4R6</accession>
<reference evidence="1" key="1">
    <citation type="submission" date="2014-09" db="EMBL/GenBank/DDBJ databases">
        <authorList>
            <person name="Magalhaes I.L.F."/>
            <person name="Oliveira U."/>
            <person name="Santos F.R."/>
            <person name="Vidigal T.H.D.A."/>
            <person name="Brescovit A.D."/>
            <person name="Santos A.J."/>
        </authorList>
    </citation>
    <scope>NUCLEOTIDE SEQUENCE</scope>
    <source>
        <tissue evidence="1">Shoot tissue taken approximately 20 cm above the soil surface</tissue>
    </source>
</reference>
<reference evidence="1" key="2">
    <citation type="journal article" date="2015" name="Data Brief">
        <title>Shoot transcriptome of the giant reed, Arundo donax.</title>
        <authorList>
            <person name="Barrero R.A."/>
            <person name="Guerrero F.D."/>
            <person name="Moolhuijzen P."/>
            <person name="Goolsby J.A."/>
            <person name="Tidwell J."/>
            <person name="Bellgard S.E."/>
            <person name="Bellgard M.I."/>
        </authorList>
    </citation>
    <scope>NUCLEOTIDE SEQUENCE</scope>
    <source>
        <tissue evidence="1">Shoot tissue taken approximately 20 cm above the soil surface</tissue>
    </source>
</reference>
<dbReference type="EMBL" id="GBRH01240802">
    <property type="protein sequence ID" value="JAD57093.1"/>
    <property type="molecule type" value="Transcribed_RNA"/>
</dbReference>
<protein>
    <submittedName>
        <fullName evidence="1">Uncharacterized protein</fullName>
    </submittedName>
</protein>